<reference evidence="2" key="1">
    <citation type="submission" date="2016-10" db="EMBL/GenBank/DDBJ databases">
        <authorList>
            <person name="Varghese N."/>
            <person name="Submissions S."/>
        </authorList>
    </citation>
    <scope>NUCLEOTIDE SEQUENCE [LARGE SCALE GENOMIC DNA]</scope>
    <source>
        <strain evidence="2">DSM 45419</strain>
    </source>
</reference>
<dbReference type="AlphaFoldDB" id="A0A1H0AFJ5"/>
<dbReference type="STRING" id="1137991.SAMN05660642_04580"/>
<dbReference type="Proteomes" id="UP000198680">
    <property type="component" value="Unassembled WGS sequence"/>
</dbReference>
<organism evidence="1 2">
    <name type="scientific">Geodermatophilus siccatus</name>
    <dbReference type="NCBI Taxonomy" id="1137991"/>
    <lineage>
        <taxon>Bacteria</taxon>
        <taxon>Bacillati</taxon>
        <taxon>Actinomycetota</taxon>
        <taxon>Actinomycetes</taxon>
        <taxon>Geodermatophilales</taxon>
        <taxon>Geodermatophilaceae</taxon>
        <taxon>Geodermatophilus</taxon>
    </lineage>
</organism>
<evidence type="ECO:0000313" key="2">
    <source>
        <dbReference type="Proteomes" id="UP000198680"/>
    </source>
</evidence>
<dbReference type="Gene3D" id="3.40.960.10">
    <property type="entry name" value="VSR Endonuclease"/>
    <property type="match status" value="1"/>
</dbReference>
<dbReference type="InterPro" id="IPR011335">
    <property type="entry name" value="Restrct_endonuc-II-like"/>
</dbReference>
<evidence type="ECO:0000313" key="1">
    <source>
        <dbReference type="EMBL" id="SDN32388.1"/>
    </source>
</evidence>
<dbReference type="SUPFAM" id="SSF52980">
    <property type="entry name" value="Restriction endonuclease-like"/>
    <property type="match status" value="1"/>
</dbReference>
<gene>
    <name evidence="1" type="ORF">SAMN05660642_04580</name>
</gene>
<sequence length="287" mass="31640">MPDALRAVPFRGSDAIRSGVMTRRRLRGSTWRRLFPDVYVHRDVPVTHELRARAAVVLLPEAVVTGRSAAVLWDVGLADAGQPVEVTVPPRNHQVRVEGLVVRRAALHRDQVRRRREVLVTTPEATAVRLASVLPRDDAVAAVDQLVATGVVRLAAIRSLAAASRGPGSARARDVAGLADGLAESPQETRVRLLVGRSDLPPPVAQYRVHDQRGLVARVDFAWPEHRVALEYDGLWHGGREQFLRDRERLNRLREAGWQVVFVTAVDLHDPVRLISRIAAALAASAR</sequence>
<keyword evidence="2" id="KW-1185">Reference proteome</keyword>
<evidence type="ECO:0008006" key="3">
    <source>
        <dbReference type="Google" id="ProtNLM"/>
    </source>
</evidence>
<accession>A0A1H0AFJ5</accession>
<dbReference type="EMBL" id="FNHE01000016">
    <property type="protein sequence ID" value="SDN32388.1"/>
    <property type="molecule type" value="Genomic_DNA"/>
</dbReference>
<protein>
    <recommendedName>
        <fullName evidence="3">T/G mismatch-specific endonuclease</fullName>
    </recommendedName>
</protein>
<proteinExistence type="predicted"/>
<name>A0A1H0AFJ5_9ACTN</name>